<dbReference type="InterPro" id="IPR007168">
    <property type="entry name" value="Phageshock_PspC_N"/>
</dbReference>
<dbReference type="Proteomes" id="UP001479933">
    <property type="component" value="Chromosome"/>
</dbReference>
<comment type="subcellular location">
    <subcellularLocation>
        <location evidence="1">Cell membrane</location>
        <topology evidence="1">Single-pass membrane protein</topology>
    </subcellularLocation>
</comment>
<dbReference type="InterPro" id="IPR052027">
    <property type="entry name" value="PspC"/>
</dbReference>
<dbReference type="Pfam" id="PF04024">
    <property type="entry name" value="PspC"/>
    <property type="match status" value="1"/>
</dbReference>
<dbReference type="Pfam" id="PF09922">
    <property type="entry name" value="LiaF-like_C"/>
    <property type="match status" value="1"/>
</dbReference>
<keyword evidence="2" id="KW-1003">Cell membrane</keyword>
<evidence type="ECO:0000256" key="6">
    <source>
        <dbReference type="SAM" id="MobiDB-lite"/>
    </source>
</evidence>
<keyword evidence="4 7" id="KW-1133">Transmembrane helix</keyword>
<feature type="compositionally biased region" description="Pro residues" evidence="6">
    <location>
        <begin position="186"/>
        <end position="207"/>
    </location>
</feature>
<dbReference type="PANTHER" id="PTHR33885:SF3">
    <property type="entry name" value="PHAGE SHOCK PROTEIN C"/>
    <property type="match status" value="1"/>
</dbReference>
<evidence type="ECO:0000259" key="8">
    <source>
        <dbReference type="Pfam" id="PF04024"/>
    </source>
</evidence>
<evidence type="ECO:0000256" key="4">
    <source>
        <dbReference type="ARBA" id="ARBA00022989"/>
    </source>
</evidence>
<evidence type="ECO:0000256" key="3">
    <source>
        <dbReference type="ARBA" id="ARBA00022692"/>
    </source>
</evidence>
<dbReference type="InterPro" id="IPR024425">
    <property type="entry name" value="LiaF-like_C"/>
</dbReference>
<dbReference type="EMBL" id="CP136137">
    <property type="protein sequence ID" value="WYY07688.1"/>
    <property type="molecule type" value="Genomic_DNA"/>
</dbReference>
<dbReference type="RefSeq" id="WP_066166005.1">
    <property type="nucleotide sequence ID" value="NZ_CP136137.1"/>
</dbReference>
<evidence type="ECO:0000259" key="9">
    <source>
        <dbReference type="Pfam" id="PF09922"/>
    </source>
</evidence>
<keyword evidence="3 7" id="KW-0812">Transmembrane</keyword>
<feature type="domain" description="Phage shock protein PspC N-terminal" evidence="8">
    <location>
        <begin position="13"/>
        <end position="69"/>
    </location>
</feature>
<dbReference type="PANTHER" id="PTHR33885">
    <property type="entry name" value="PHAGE SHOCK PROTEIN C"/>
    <property type="match status" value="1"/>
</dbReference>
<evidence type="ECO:0000256" key="1">
    <source>
        <dbReference type="ARBA" id="ARBA00004162"/>
    </source>
</evidence>
<evidence type="ECO:0000313" key="11">
    <source>
        <dbReference type="Proteomes" id="UP001479933"/>
    </source>
</evidence>
<evidence type="ECO:0000256" key="7">
    <source>
        <dbReference type="SAM" id="Phobius"/>
    </source>
</evidence>
<feature type="transmembrane region" description="Helical" evidence="7">
    <location>
        <begin position="87"/>
        <end position="109"/>
    </location>
</feature>
<feature type="transmembrane region" description="Helical" evidence="7">
    <location>
        <begin position="251"/>
        <end position="271"/>
    </location>
</feature>
<feature type="region of interest" description="Disordered" evidence="6">
    <location>
        <begin position="184"/>
        <end position="249"/>
    </location>
</feature>
<evidence type="ECO:0000313" key="10">
    <source>
        <dbReference type="EMBL" id="WYY07688.1"/>
    </source>
</evidence>
<feature type="transmembrane region" description="Helical" evidence="7">
    <location>
        <begin position="43"/>
        <end position="66"/>
    </location>
</feature>
<organism evidence="10 11">
    <name type="scientific">Gordonia hydrophobica</name>
    <dbReference type="NCBI Taxonomy" id="40516"/>
    <lineage>
        <taxon>Bacteria</taxon>
        <taxon>Bacillati</taxon>
        <taxon>Actinomycetota</taxon>
        <taxon>Actinomycetes</taxon>
        <taxon>Mycobacteriales</taxon>
        <taxon>Gordoniaceae</taxon>
        <taxon>Gordonia</taxon>
    </lineage>
</organism>
<keyword evidence="5 7" id="KW-0472">Membrane</keyword>
<feature type="transmembrane region" description="Helical" evidence="7">
    <location>
        <begin position="115"/>
        <end position="134"/>
    </location>
</feature>
<reference evidence="10 11" key="1">
    <citation type="journal article" date="2023" name="Virus Evol.">
        <title>Computational host range prediction-The good, the bad, and the ugly.</title>
        <authorList>
            <person name="Howell A.A."/>
            <person name="Versoza C.J."/>
            <person name="Pfeifer S.P."/>
        </authorList>
    </citation>
    <scope>NUCLEOTIDE SEQUENCE [LARGE SCALE GENOMIC DNA]</scope>
    <source>
        <strain evidence="10 11">1610/1b</strain>
    </source>
</reference>
<gene>
    <name evidence="10" type="ORF">RVF87_00945</name>
</gene>
<protein>
    <submittedName>
        <fullName evidence="10">PspC domain-containing protein</fullName>
    </submittedName>
</protein>
<evidence type="ECO:0000256" key="5">
    <source>
        <dbReference type="ARBA" id="ARBA00023136"/>
    </source>
</evidence>
<sequence>MDTTTLLDLWNTRPVRRRHGKSVGGVCTGIGMRYRIDPTLVKVAFVVAALFGGSGIVLYIACLVLLPAEDETAPRQLKPHTQRHFKGLHEIPWYWVVLTVIAVVVLGSMGSSSPFWGSSGLLGLVLMLGGWWLLYMRTPQAPAGTSADQLRPAGTPPGVALGAAVPAPVNEYPPITVPTPTTVVPPTTPLGPTPPLGPIPPSAPTTPPVSHRDDDAPPAWDPLGAAPFAWDLPEPTPPPKPPAPKPQRSPLTSIFAGLALIVASVATAARVVGGVEWFTVGRIAALALVVLGIGMLVDSLQRRRPNSRASGLVPLAVIVGVVAVLATLFAAGRPALPSGGIGERNWHPQGVEQLSSEYALSIGTSVLDLSDVGPLDRDRTVTVRQGIGDITVILPNDVRVKTTCTTTIGDQTCPDGVLNADAKTPILTVDATLSIGTVEMKQ</sequence>
<keyword evidence="11" id="KW-1185">Reference proteome</keyword>
<feature type="domain" description="Cell wall-active antibiotics response LiaF-like C-terminal" evidence="9">
    <location>
        <begin position="356"/>
        <end position="413"/>
    </location>
</feature>
<name>A0ABZ2U253_9ACTN</name>
<feature type="transmembrane region" description="Helical" evidence="7">
    <location>
        <begin position="277"/>
        <end position="297"/>
    </location>
</feature>
<feature type="compositionally biased region" description="Pro residues" evidence="6">
    <location>
        <begin position="234"/>
        <end position="247"/>
    </location>
</feature>
<feature type="transmembrane region" description="Helical" evidence="7">
    <location>
        <begin position="309"/>
        <end position="331"/>
    </location>
</feature>
<accession>A0ABZ2U253</accession>
<evidence type="ECO:0000256" key="2">
    <source>
        <dbReference type="ARBA" id="ARBA00022475"/>
    </source>
</evidence>
<proteinExistence type="predicted"/>